<feature type="chain" id="PRO_5046344732" description="Auto-transporter adhesin head GIN domain-containing protein" evidence="1">
    <location>
        <begin position="20"/>
        <end position="235"/>
    </location>
</feature>
<evidence type="ECO:0000313" key="3">
    <source>
        <dbReference type="Proteomes" id="UP000620262"/>
    </source>
</evidence>
<accession>A0ABR9IQ96</accession>
<keyword evidence="3" id="KW-1185">Reference proteome</keyword>
<gene>
    <name evidence="2" type="ORF">H4W29_002530</name>
</gene>
<name>A0ABR9IQ96_RHIVS</name>
<sequence>MIILLVMPVLLAATTSALPDKVSTTAMPDLSGVRAVAISGDASSINITTRSDQPYGASLSGRRKGWFSSWYSSWYFADCRDNSDMRVDGSVLHIDIAASSWLDPSDCVVEVNANVPAGAALRIDQSAFSARLIGHFSELAIAGKAADITLDGHASGIDIRADAVKASLDFDRVEADENVSIRARALDAYLGFGDNVPVDYKVTAQASWVDARQPSVPGAKPHVEIDGDFVRVRIR</sequence>
<dbReference type="RefSeq" id="WP_192729223.1">
    <property type="nucleotide sequence ID" value="NZ_BAAAVL010000006.1"/>
</dbReference>
<evidence type="ECO:0000256" key="1">
    <source>
        <dbReference type="SAM" id="SignalP"/>
    </source>
</evidence>
<comment type="caution">
    <text evidence="2">The sequence shown here is derived from an EMBL/GenBank/DDBJ whole genome shotgun (WGS) entry which is preliminary data.</text>
</comment>
<dbReference type="EMBL" id="JADBEC010000001">
    <property type="protein sequence ID" value="MBE1505349.1"/>
    <property type="molecule type" value="Genomic_DNA"/>
</dbReference>
<keyword evidence="1" id="KW-0732">Signal</keyword>
<proteinExistence type="predicted"/>
<organism evidence="2 3">
    <name type="scientific">Rhizobium viscosum</name>
    <name type="common">Arthrobacter viscosus</name>
    <dbReference type="NCBI Taxonomy" id="1673"/>
    <lineage>
        <taxon>Bacteria</taxon>
        <taxon>Pseudomonadati</taxon>
        <taxon>Pseudomonadota</taxon>
        <taxon>Alphaproteobacteria</taxon>
        <taxon>Hyphomicrobiales</taxon>
        <taxon>Rhizobiaceae</taxon>
        <taxon>Rhizobium/Agrobacterium group</taxon>
        <taxon>Rhizobium</taxon>
    </lineage>
</organism>
<reference evidence="2 3" key="1">
    <citation type="submission" date="2020-10" db="EMBL/GenBank/DDBJ databases">
        <title>Sequencing the genomes of 1000 actinobacteria strains.</title>
        <authorList>
            <person name="Klenk H.-P."/>
        </authorList>
    </citation>
    <scope>NUCLEOTIDE SEQUENCE [LARGE SCALE GENOMIC DNA]</scope>
    <source>
        <strain evidence="2 3">DSM 7307</strain>
    </source>
</reference>
<feature type="signal peptide" evidence="1">
    <location>
        <begin position="1"/>
        <end position="19"/>
    </location>
</feature>
<protein>
    <recommendedName>
        <fullName evidence="4">Auto-transporter adhesin head GIN domain-containing protein</fullName>
    </recommendedName>
</protein>
<evidence type="ECO:0000313" key="2">
    <source>
        <dbReference type="EMBL" id="MBE1505349.1"/>
    </source>
</evidence>
<dbReference type="Proteomes" id="UP000620262">
    <property type="component" value="Unassembled WGS sequence"/>
</dbReference>
<evidence type="ECO:0008006" key="4">
    <source>
        <dbReference type="Google" id="ProtNLM"/>
    </source>
</evidence>